<evidence type="ECO:0000313" key="7">
    <source>
        <dbReference type="Proteomes" id="UP000464954"/>
    </source>
</evidence>
<proteinExistence type="predicted"/>
<accession>A0A6P1M081</accession>
<keyword evidence="4" id="KW-0067">ATP-binding</keyword>
<sequence length="297" mass="32361">MKPDRKKVRLLINPNSGMGTALDRIRQSLLDHWDLPGTDLTIQFSKSKEDGQDKVKRAVDEGVHTLLVAGGDGMINSIGSVLIGSDVALGVIPTGSGNGLARHFDIPLDPSAAVAALARAEAKAIDVGFANDLPFFITCSLAWDAALVNTFEKSPVRGILPYVFAAVYEFFEYHPQPFTLQLDEETEIQIEDPQLCTIANLSQYGGGAQIAPGAKADDGQLQLVVIRRRNFAKVLPMVGKIFDGTIDRLREIETHSFHKLTVHRQKEGPMQLDGELLSAPAEVHIRVQPRALNVLVP</sequence>
<dbReference type="SMART" id="SM00046">
    <property type="entry name" value="DAGKc"/>
    <property type="match status" value="1"/>
</dbReference>
<dbReference type="Proteomes" id="UP000464954">
    <property type="component" value="Chromosome"/>
</dbReference>
<dbReference type="Gene3D" id="2.60.200.40">
    <property type="match status" value="1"/>
</dbReference>
<evidence type="ECO:0000313" key="6">
    <source>
        <dbReference type="EMBL" id="QHI67960.1"/>
    </source>
</evidence>
<dbReference type="EMBL" id="CP047593">
    <property type="protein sequence ID" value="QHI67960.1"/>
    <property type="molecule type" value="Genomic_DNA"/>
</dbReference>
<evidence type="ECO:0000256" key="2">
    <source>
        <dbReference type="ARBA" id="ARBA00022741"/>
    </source>
</evidence>
<dbReference type="Gene3D" id="3.40.50.10330">
    <property type="entry name" value="Probable inorganic polyphosphate/atp-NAD kinase, domain 1"/>
    <property type="match status" value="1"/>
</dbReference>
<dbReference type="InterPro" id="IPR017438">
    <property type="entry name" value="ATP-NAD_kinase_N"/>
</dbReference>
<dbReference type="PANTHER" id="PTHR12358:SF106">
    <property type="entry name" value="LIPID KINASE YEGS"/>
    <property type="match status" value="1"/>
</dbReference>
<organism evidence="6 7">
    <name type="scientific">Tichowtungia aerotolerans</name>
    <dbReference type="NCBI Taxonomy" id="2697043"/>
    <lineage>
        <taxon>Bacteria</taxon>
        <taxon>Pseudomonadati</taxon>
        <taxon>Kiritimatiellota</taxon>
        <taxon>Tichowtungiia</taxon>
        <taxon>Tichowtungiales</taxon>
        <taxon>Tichowtungiaceae</taxon>
        <taxon>Tichowtungia</taxon>
    </lineage>
</organism>
<evidence type="ECO:0000256" key="4">
    <source>
        <dbReference type="ARBA" id="ARBA00022840"/>
    </source>
</evidence>
<evidence type="ECO:0000259" key="5">
    <source>
        <dbReference type="PROSITE" id="PS50146"/>
    </source>
</evidence>
<keyword evidence="2" id="KW-0547">Nucleotide-binding</keyword>
<dbReference type="RefSeq" id="WP_160625994.1">
    <property type="nucleotide sequence ID" value="NZ_CP047593.1"/>
</dbReference>
<evidence type="ECO:0000256" key="3">
    <source>
        <dbReference type="ARBA" id="ARBA00022777"/>
    </source>
</evidence>
<dbReference type="PANTHER" id="PTHR12358">
    <property type="entry name" value="SPHINGOSINE KINASE"/>
    <property type="match status" value="1"/>
</dbReference>
<dbReference type="KEGG" id="taer:GT409_00350"/>
<dbReference type="GO" id="GO:0005524">
    <property type="term" value="F:ATP binding"/>
    <property type="evidence" value="ECO:0007669"/>
    <property type="project" value="UniProtKB-KW"/>
</dbReference>
<feature type="domain" description="DAGKc" evidence="5">
    <location>
        <begin position="3"/>
        <end position="134"/>
    </location>
</feature>
<keyword evidence="3" id="KW-0418">Kinase</keyword>
<dbReference type="SUPFAM" id="SSF111331">
    <property type="entry name" value="NAD kinase/diacylglycerol kinase-like"/>
    <property type="match status" value="1"/>
</dbReference>
<dbReference type="InterPro" id="IPR045540">
    <property type="entry name" value="YegS/DAGK_C"/>
</dbReference>
<protein>
    <recommendedName>
        <fullName evidence="5">DAGKc domain-containing protein</fullName>
    </recommendedName>
</protein>
<gene>
    <name evidence="6" type="ORF">GT409_00350</name>
</gene>
<dbReference type="InterPro" id="IPR050187">
    <property type="entry name" value="Lipid_Phosphate_FormReg"/>
</dbReference>
<dbReference type="InterPro" id="IPR001206">
    <property type="entry name" value="Diacylglycerol_kinase_cat_dom"/>
</dbReference>
<dbReference type="GO" id="GO:0016301">
    <property type="term" value="F:kinase activity"/>
    <property type="evidence" value="ECO:0007669"/>
    <property type="project" value="UniProtKB-KW"/>
</dbReference>
<dbReference type="AlphaFoldDB" id="A0A6P1M081"/>
<dbReference type="InterPro" id="IPR016064">
    <property type="entry name" value="NAD/diacylglycerol_kinase_sf"/>
</dbReference>
<dbReference type="Pfam" id="PF00781">
    <property type="entry name" value="DAGK_cat"/>
    <property type="match status" value="1"/>
</dbReference>
<keyword evidence="7" id="KW-1185">Reference proteome</keyword>
<reference evidence="6 7" key="1">
    <citation type="submission" date="2020-01" db="EMBL/GenBank/DDBJ databases">
        <title>Ponticoccus aerotolerans gen. nov., sp. nov., an anaerobic bacterium and proposal of Ponticoccusceae fam. nov., Ponticoccusles ord. nov. and Ponticoccuse classis nov. in the phylum Kiritimatiellaeota.</title>
        <authorList>
            <person name="Zhou L.Y."/>
            <person name="Du Z.J."/>
        </authorList>
    </citation>
    <scope>NUCLEOTIDE SEQUENCE [LARGE SCALE GENOMIC DNA]</scope>
    <source>
        <strain evidence="6 7">S-5007</strain>
    </source>
</reference>
<evidence type="ECO:0000256" key="1">
    <source>
        <dbReference type="ARBA" id="ARBA00022679"/>
    </source>
</evidence>
<dbReference type="GO" id="GO:0005886">
    <property type="term" value="C:plasma membrane"/>
    <property type="evidence" value="ECO:0007669"/>
    <property type="project" value="TreeGrafter"/>
</dbReference>
<name>A0A6P1M081_9BACT</name>
<keyword evidence="1" id="KW-0808">Transferase</keyword>
<dbReference type="PROSITE" id="PS50146">
    <property type="entry name" value="DAGK"/>
    <property type="match status" value="1"/>
</dbReference>
<dbReference type="Pfam" id="PF19279">
    <property type="entry name" value="YegS_C"/>
    <property type="match status" value="1"/>
</dbReference>